<dbReference type="SUPFAM" id="SSF52540">
    <property type="entry name" value="P-loop containing nucleoside triphosphate hydrolases"/>
    <property type="match status" value="1"/>
</dbReference>
<dbReference type="GO" id="GO:0008270">
    <property type="term" value="F:zinc ion binding"/>
    <property type="evidence" value="ECO:0007669"/>
    <property type="project" value="UniProtKB-UniRule"/>
</dbReference>
<dbReference type="InterPro" id="IPR007862">
    <property type="entry name" value="Adenylate_kinase_lid-dom"/>
</dbReference>
<reference evidence="9" key="1">
    <citation type="journal article" date="2015" name="ISME J.">
        <title>Aquifer environment selects for microbial species cohorts in sediment and groundwater.</title>
        <authorList>
            <person name="Hug L.A."/>
            <person name="Thomas B.C."/>
            <person name="Brown C.T."/>
            <person name="Frischkorn K.R."/>
            <person name="Williams K.H."/>
            <person name="Tringe S.G."/>
            <person name="Banfield J.F."/>
        </authorList>
    </citation>
    <scope>NUCLEOTIDE SEQUENCE</scope>
</reference>
<feature type="binding site" evidence="5">
    <location>
        <position position="150"/>
    </location>
    <ligand>
        <name>Zn(2+)</name>
        <dbReference type="ChEBI" id="CHEBI:29105"/>
        <note>structural</note>
    </ligand>
</feature>
<comment type="function">
    <text evidence="5">Catalyzes the reversible transfer of the terminal phosphate group between ATP and AMP. Plays an important role in cellular energy homeostasis and in adenine nucleotide metabolism.</text>
</comment>
<dbReference type="InterPro" id="IPR033690">
    <property type="entry name" value="Adenylat_kinase_CS"/>
</dbReference>
<evidence type="ECO:0000259" key="8">
    <source>
        <dbReference type="Pfam" id="PF05191"/>
    </source>
</evidence>
<feature type="binding site" evidence="5">
    <location>
        <position position="130"/>
    </location>
    <ligand>
        <name>Zn(2+)</name>
        <dbReference type="ChEBI" id="CHEBI:29105"/>
        <note>structural</note>
    </ligand>
</feature>
<evidence type="ECO:0000256" key="1">
    <source>
        <dbReference type="ARBA" id="ARBA00022679"/>
    </source>
</evidence>
<name>A0A0H4T072_9BACT</name>
<feature type="binding site" evidence="5">
    <location>
        <position position="133"/>
    </location>
    <ligand>
        <name>Zn(2+)</name>
        <dbReference type="ChEBI" id="CHEBI:29105"/>
        <note>structural</note>
    </ligand>
</feature>
<feature type="binding site" evidence="5">
    <location>
        <position position="127"/>
    </location>
    <ligand>
        <name>ATP</name>
        <dbReference type="ChEBI" id="CHEBI:30616"/>
    </ligand>
</feature>
<feature type="binding site" evidence="5">
    <location>
        <position position="160"/>
    </location>
    <ligand>
        <name>AMP</name>
        <dbReference type="ChEBI" id="CHEBI:456215"/>
    </ligand>
</feature>
<keyword evidence="5" id="KW-0862">Zinc</keyword>
<feature type="binding site" evidence="5">
    <location>
        <position position="153"/>
    </location>
    <ligand>
        <name>Zn(2+)</name>
        <dbReference type="ChEBI" id="CHEBI:29105"/>
        <note>structural</note>
    </ligand>
</feature>
<feature type="region of interest" description="NMP" evidence="5">
    <location>
        <begin position="30"/>
        <end position="59"/>
    </location>
</feature>
<dbReference type="NCBIfam" id="TIGR01351">
    <property type="entry name" value="adk"/>
    <property type="match status" value="1"/>
</dbReference>
<comment type="domain">
    <text evidence="5">Consists of three domains, a large central CORE domain and two small peripheral domains, NMPbind and LID, which undergo movements during catalysis. The LID domain closes over the site of phosphoryl transfer upon ATP binding. Assembling and dissambling the active center during each catalytic cycle provides an effective means to prevent ATP hydrolysis. Some bacteria have evolved a zinc-coordinating structure that stabilizes the LID domain.</text>
</comment>
<dbReference type="EC" id="2.7.4.3" evidence="5 7"/>
<keyword evidence="3 5" id="KW-0547">Nucleotide-binding</keyword>
<evidence type="ECO:0000256" key="5">
    <source>
        <dbReference type="HAMAP-Rule" id="MF_00235"/>
    </source>
</evidence>
<dbReference type="EMBL" id="KT006940">
    <property type="protein sequence ID" value="AKQ00838.1"/>
    <property type="molecule type" value="Genomic_DNA"/>
</dbReference>
<dbReference type="GO" id="GO:0004017">
    <property type="term" value="F:AMP kinase activity"/>
    <property type="evidence" value="ECO:0007669"/>
    <property type="project" value="UniProtKB-UniRule"/>
</dbReference>
<comment type="subunit">
    <text evidence="5 7">Monomer.</text>
</comment>
<comment type="catalytic activity">
    <reaction evidence="5 7">
        <text>AMP + ATP = 2 ADP</text>
        <dbReference type="Rhea" id="RHEA:12973"/>
        <dbReference type="ChEBI" id="CHEBI:30616"/>
        <dbReference type="ChEBI" id="CHEBI:456215"/>
        <dbReference type="ChEBI" id="CHEBI:456216"/>
        <dbReference type="EC" id="2.7.4.3"/>
    </reaction>
</comment>
<dbReference type="PROSITE" id="PS00113">
    <property type="entry name" value="ADENYLATE_KINASE"/>
    <property type="match status" value="1"/>
</dbReference>
<evidence type="ECO:0000256" key="6">
    <source>
        <dbReference type="RuleBase" id="RU003330"/>
    </source>
</evidence>
<evidence type="ECO:0000313" key="9">
    <source>
        <dbReference type="EMBL" id="AKQ00838.1"/>
    </source>
</evidence>
<feature type="binding site" evidence="5">
    <location>
        <position position="171"/>
    </location>
    <ligand>
        <name>AMP</name>
        <dbReference type="ChEBI" id="CHEBI:456215"/>
    </ligand>
</feature>
<comment type="subcellular location">
    <subcellularLocation>
        <location evidence="5 7">Cytoplasm</location>
    </subcellularLocation>
</comment>
<keyword evidence="1 5" id="KW-0808">Transferase</keyword>
<dbReference type="GO" id="GO:0005524">
    <property type="term" value="F:ATP binding"/>
    <property type="evidence" value="ECO:0007669"/>
    <property type="project" value="UniProtKB-UniRule"/>
</dbReference>
<feature type="binding site" evidence="5">
    <location>
        <position position="36"/>
    </location>
    <ligand>
        <name>AMP</name>
        <dbReference type="ChEBI" id="CHEBI:456215"/>
    </ligand>
</feature>
<dbReference type="PRINTS" id="PR00094">
    <property type="entry name" value="ADENYLTKNASE"/>
</dbReference>
<dbReference type="PANTHER" id="PTHR23359">
    <property type="entry name" value="NUCLEOTIDE KINASE"/>
    <property type="match status" value="1"/>
</dbReference>
<protein>
    <recommendedName>
        <fullName evidence="5 7">Adenylate kinase</fullName>
        <shortName evidence="5">AK</shortName>
        <ecNumber evidence="5 7">2.7.4.3</ecNumber>
    </recommendedName>
    <alternativeName>
        <fullName evidence="5">ATP-AMP transphosphorylase</fullName>
    </alternativeName>
    <alternativeName>
        <fullName evidence="5">ATP:AMP phosphotransferase</fullName>
    </alternativeName>
    <alternativeName>
        <fullName evidence="5">Adenylate monophosphate kinase</fullName>
    </alternativeName>
</protein>
<feature type="binding site" evidence="5">
    <location>
        <begin position="85"/>
        <end position="88"/>
    </location>
    <ligand>
        <name>AMP</name>
        <dbReference type="ChEBI" id="CHEBI:456215"/>
    </ligand>
</feature>
<dbReference type="GO" id="GO:0005737">
    <property type="term" value="C:cytoplasm"/>
    <property type="evidence" value="ECO:0007669"/>
    <property type="project" value="UniProtKB-SubCell"/>
</dbReference>
<dbReference type="SUPFAM" id="SSF57774">
    <property type="entry name" value="Microbial and mitochondrial ADK, insert 'zinc finger' domain"/>
    <property type="match status" value="1"/>
</dbReference>
<feature type="domain" description="Adenylate kinase active site lid" evidence="8">
    <location>
        <begin position="127"/>
        <end position="162"/>
    </location>
</feature>
<dbReference type="Pfam" id="PF05191">
    <property type="entry name" value="ADK_lid"/>
    <property type="match status" value="1"/>
</dbReference>
<dbReference type="CDD" id="cd01428">
    <property type="entry name" value="ADK"/>
    <property type="match status" value="1"/>
</dbReference>
<organism evidence="9">
    <name type="scientific">uncultured Microgenomates bacterium Rifle_16ft_4_minimus_1180</name>
    <dbReference type="NCBI Taxonomy" id="1665106"/>
    <lineage>
        <taxon>Bacteria</taxon>
        <taxon>Candidatus Microgenomatota</taxon>
        <taxon>environmental samples</taxon>
    </lineage>
</organism>
<keyword evidence="4 5" id="KW-0418">Kinase</keyword>
<feature type="binding site" evidence="5">
    <location>
        <position position="92"/>
    </location>
    <ligand>
        <name>AMP</name>
        <dbReference type="ChEBI" id="CHEBI:456215"/>
    </ligand>
</feature>
<dbReference type="InterPro" id="IPR027417">
    <property type="entry name" value="P-loop_NTPase"/>
</dbReference>
<dbReference type="HAMAP" id="MF_00235">
    <property type="entry name" value="Adenylate_kinase_Adk"/>
    <property type="match status" value="1"/>
</dbReference>
<feature type="binding site" evidence="5">
    <location>
        <begin position="57"/>
        <end position="59"/>
    </location>
    <ligand>
        <name>AMP</name>
        <dbReference type="ChEBI" id="CHEBI:456215"/>
    </ligand>
</feature>
<evidence type="ECO:0000256" key="4">
    <source>
        <dbReference type="ARBA" id="ARBA00022777"/>
    </source>
</evidence>
<accession>A0A0H4T072</accession>
<dbReference type="Pfam" id="PF00406">
    <property type="entry name" value="ADK"/>
    <property type="match status" value="1"/>
</dbReference>
<feature type="binding site" evidence="5">
    <location>
        <position position="199"/>
    </location>
    <ligand>
        <name>ATP</name>
        <dbReference type="ChEBI" id="CHEBI:30616"/>
    </ligand>
</feature>
<keyword evidence="5 7" id="KW-0067">ATP-binding</keyword>
<keyword evidence="2 5" id="KW-0545">Nucleotide biosynthesis</keyword>
<dbReference type="AlphaFoldDB" id="A0A0H4T072"/>
<keyword evidence="5" id="KW-0479">Metal-binding</keyword>
<dbReference type="Gene3D" id="3.40.50.300">
    <property type="entry name" value="P-loop containing nucleotide triphosphate hydrolases"/>
    <property type="match status" value="1"/>
</dbReference>
<dbReference type="UniPathway" id="UPA00588">
    <property type="reaction ID" value="UER00649"/>
</dbReference>
<comment type="similarity">
    <text evidence="5 6">Belongs to the adenylate kinase family.</text>
</comment>
<evidence type="ECO:0000256" key="7">
    <source>
        <dbReference type="RuleBase" id="RU003331"/>
    </source>
</evidence>
<proteinExistence type="inferred from homology"/>
<dbReference type="InterPro" id="IPR036193">
    <property type="entry name" value="ADK_active_lid_dom_sf"/>
</dbReference>
<dbReference type="InterPro" id="IPR000850">
    <property type="entry name" value="Adenylat/UMP-CMP_kin"/>
</dbReference>
<evidence type="ECO:0000256" key="2">
    <source>
        <dbReference type="ARBA" id="ARBA00022727"/>
    </source>
</evidence>
<evidence type="ECO:0000256" key="3">
    <source>
        <dbReference type="ARBA" id="ARBA00022741"/>
    </source>
</evidence>
<feature type="region of interest" description="LID" evidence="5">
    <location>
        <begin position="126"/>
        <end position="163"/>
    </location>
</feature>
<gene>
    <name evidence="5" type="primary">adk</name>
</gene>
<keyword evidence="5" id="KW-0963">Cytoplasm</keyword>
<dbReference type="InterPro" id="IPR006259">
    <property type="entry name" value="Adenyl_kin_sub"/>
</dbReference>
<comment type="pathway">
    <text evidence="5">Purine metabolism; AMP biosynthesis via salvage pathway; AMP from ADP: step 1/1.</text>
</comment>
<sequence>MNIVLLGPQGSGKGTQAELLVDKLKLTRVEMGQILRNAAASKTKVGETIKGYQNRGELVPDEYTHTLLNAYVTTNDSKVGYLFDGFPRTLDQYKAVKEILDNLGQKIDKVINLYISEEETIRRLSSRRVCPNCKEVWNTITKPSPKGDLCGKCGHNLVHREDDKPDAIRKRLEWSKSKVGPVIEKAREEGLLVEVNGEQSIEAVHKDLMSKLQDL</sequence>
<comment type="caution">
    <text evidence="5">Lacks conserved residue(s) required for the propagation of feature annotation.</text>
</comment>
<dbReference type="GO" id="GO:0044209">
    <property type="term" value="P:AMP salvage"/>
    <property type="evidence" value="ECO:0007669"/>
    <property type="project" value="UniProtKB-UniRule"/>
</dbReference>
<feature type="binding site" evidence="5">
    <location>
        <begin position="10"/>
        <end position="15"/>
    </location>
    <ligand>
        <name>ATP</name>
        <dbReference type="ChEBI" id="CHEBI:30616"/>
    </ligand>
</feature>